<evidence type="ECO:0000313" key="2">
    <source>
        <dbReference type="EMBL" id="TBN16376.1"/>
    </source>
</evidence>
<feature type="transmembrane region" description="Helical" evidence="1">
    <location>
        <begin position="35"/>
        <end position="57"/>
    </location>
</feature>
<sequence length="191" mass="22054">MNKRLFKYGIVSVIGVLLVFQFLRIGDYCTGLLNFMNSLVFLGLLIIIVSVLSIRNLIRIRKNKTKFDFIPLTLAIFFGFMWYFLVCHSAKKFWTKEVVVGVVEIESTPKSGTLILFENGSFGAAFHHADYSCTYQGNYKINDNRLILERNDLTELTDKIFTDEYLVNRSDSILKPLKEGFNEIRISKIIE</sequence>
<dbReference type="RefSeq" id="WP_130936359.1">
    <property type="nucleotide sequence ID" value="NZ_BMEE01000002.1"/>
</dbReference>
<keyword evidence="1" id="KW-0472">Membrane</keyword>
<protein>
    <submittedName>
        <fullName evidence="2">Uncharacterized protein</fullName>
    </submittedName>
</protein>
<keyword evidence="1" id="KW-0812">Transmembrane</keyword>
<comment type="caution">
    <text evidence="2">The sequence shown here is derived from an EMBL/GenBank/DDBJ whole genome shotgun (WGS) entry which is preliminary data.</text>
</comment>
<dbReference type="OrthoDB" id="9778250at2"/>
<dbReference type="AlphaFoldDB" id="A0A4Q9FNL0"/>
<feature type="transmembrane region" description="Helical" evidence="1">
    <location>
        <begin position="69"/>
        <end position="86"/>
    </location>
</feature>
<accession>A0A4Q9FNL0</accession>
<feature type="transmembrane region" description="Helical" evidence="1">
    <location>
        <begin position="5"/>
        <end position="23"/>
    </location>
</feature>
<evidence type="ECO:0000313" key="3">
    <source>
        <dbReference type="Proteomes" id="UP000292372"/>
    </source>
</evidence>
<organism evidence="2 3">
    <name type="scientific">Hyunsoonleella pacifica</name>
    <dbReference type="NCBI Taxonomy" id="1080224"/>
    <lineage>
        <taxon>Bacteria</taxon>
        <taxon>Pseudomonadati</taxon>
        <taxon>Bacteroidota</taxon>
        <taxon>Flavobacteriia</taxon>
        <taxon>Flavobacteriales</taxon>
        <taxon>Flavobacteriaceae</taxon>
    </lineage>
</organism>
<gene>
    <name evidence="2" type="ORF">EYD46_06950</name>
</gene>
<reference evidence="2 3" key="1">
    <citation type="journal article" date="2015" name="Int. J. Syst. Evol. Microbiol.">
        <title>Hyunsoonleella pacifica sp. nov., isolated from seawater of South Pacific Gyre.</title>
        <authorList>
            <person name="Gao X."/>
            <person name="Zhang Z."/>
            <person name="Dai X."/>
            <person name="Zhang X.H."/>
        </authorList>
    </citation>
    <scope>NUCLEOTIDE SEQUENCE [LARGE SCALE GENOMIC DNA]</scope>
    <source>
        <strain evidence="2 3">SW033</strain>
    </source>
</reference>
<keyword evidence="3" id="KW-1185">Reference proteome</keyword>
<dbReference type="EMBL" id="SIRS01000003">
    <property type="protein sequence ID" value="TBN16376.1"/>
    <property type="molecule type" value="Genomic_DNA"/>
</dbReference>
<dbReference type="Proteomes" id="UP000292372">
    <property type="component" value="Unassembled WGS sequence"/>
</dbReference>
<name>A0A4Q9FNL0_9FLAO</name>
<keyword evidence="1" id="KW-1133">Transmembrane helix</keyword>
<evidence type="ECO:0000256" key="1">
    <source>
        <dbReference type="SAM" id="Phobius"/>
    </source>
</evidence>
<proteinExistence type="predicted"/>